<evidence type="ECO:0000256" key="7">
    <source>
        <dbReference type="ARBA" id="ARBA00023049"/>
    </source>
</evidence>
<dbReference type="GO" id="GO:0008237">
    <property type="term" value="F:metallopeptidase activity"/>
    <property type="evidence" value="ECO:0007669"/>
    <property type="project" value="UniProtKB-KW"/>
</dbReference>
<evidence type="ECO:0000313" key="16">
    <source>
        <dbReference type="EMBL" id="KAF2895713.1"/>
    </source>
</evidence>
<evidence type="ECO:0000256" key="9">
    <source>
        <dbReference type="ARBA" id="ARBA00023242"/>
    </source>
</evidence>
<dbReference type="GO" id="GO:0005634">
    <property type="term" value="C:nucleus"/>
    <property type="evidence" value="ECO:0007669"/>
    <property type="project" value="UniProtKB-SubCell"/>
</dbReference>
<proteinExistence type="inferred from homology"/>
<keyword evidence="8" id="KW-0238">DNA-binding</keyword>
<comment type="subcellular location">
    <subcellularLocation>
        <location evidence="1">Nucleus</location>
    </subcellularLocation>
</comment>
<dbReference type="PROSITE" id="PS50249">
    <property type="entry name" value="MPN"/>
    <property type="match status" value="1"/>
</dbReference>
<reference evidence="16" key="1">
    <citation type="submission" date="2019-08" db="EMBL/GenBank/DDBJ databases">
        <title>The genome of the North American firefly Photinus pyralis.</title>
        <authorList>
            <consortium name="Photinus pyralis genome working group"/>
            <person name="Fallon T.R."/>
            <person name="Sander Lower S.E."/>
            <person name="Weng J.-K."/>
        </authorList>
    </citation>
    <scope>NUCLEOTIDE SEQUENCE</scope>
    <source>
        <strain evidence="16">TRF0915ILg1</strain>
        <tissue evidence="16">Whole body</tissue>
    </source>
</reference>
<dbReference type="GO" id="GO:0046872">
    <property type="term" value="F:metal ion binding"/>
    <property type="evidence" value="ECO:0007669"/>
    <property type="project" value="UniProtKB-KW"/>
</dbReference>
<dbReference type="Proteomes" id="UP000801492">
    <property type="component" value="Unassembled WGS sequence"/>
</dbReference>
<evidence type="ECO:0000256" key="6">
    <source>
        <dbReference type="ARBA" id="ARBA00022833"/>
    </source>
</evidence>
<comment type="similarity">
    <text evidence="11">Belongs to the peptidase M67 family.</text>
</comment>
<dbReference type="Gene3D" id="1.20.58.1880">
    <property type="match status" value="1"/>
</dbReference>
<feature type="domain" description="SWIRM" evidence="14">
    <location>
        <begin position="437"/>
        <end position="535"/>
    </location>
</feature>
<evidence type="ECO:0000256" key="10">
    <source>
        <dbReference type="ARBA" id="ARBA00032256"/>
    </source>
</evidence>
<evidence type="ECO:0000256" key="2">
    <source>
        <dbReference type="ARBA" id="ARBA00007194"/>
    </source>
</evidence>
<dbReference type="OrthoDB" id="7464992at2759"/>
<dbReference type="InterPro" id="IPR009057">
    <property type="entry name" value="Homeodomain-like_sf"/>
</dbReference>
<protein>
    <recommendedName>
        <fullName evidence="10">Myb-like, SWIRM and MPN domain-containing protein 1</fullName>
    </recommendedName>
</protein>
<dbReference type="PROSITE" id="PS50934">
    <property type="entry name" value="SWIRM"/>
    <property type="match status" value="1"/>
</dbReference>
<feature type="domain" description="MPN" evidence="13">
    <location>
        <begin position="635"/>
        <end position="770"/>
    </location>
</feature>
<accession>A0A8K0D393</accession>
<dbReference type="SUPFAM" id="SSF102712">
    <property type="entry name" value="JAB1/MPN domain"/>
    <property type="match status" value="1"/>
</dbReference>
<dbReference type="InterPro" id="IPR017884">
    <property type="entry name" value="SANT_dom"/>
</dbReference>
<comment type="caution">
    <text evidence="16">The sequence shown here is derived from an EMBL/GenBank/DDBJ whole genome shotgun (WGS) entry which is preliminary data.</text>
</comment>
<organism evidence="16 17">
    <name type="scientific">Ignelater luminosus</name>
    <name type="common">Cucubano</name>
    <name type="synonym">Pyrophorus luminosus</name>
    <dbReference type="NCBI Taxonomy" id="2038154"/>
    <lineage>
        <taxon>Eukaryota</taxon>
        <taxon>Metazoa</taxon>
        <taxon>Ecdysozoa</taxon>
        <taxon>Arthropoda</taxon>
        <taxon>Hexapoda</taxon>
        <taxon>Insecta</taxon>
        <taxon>Pterygota</taxon>
        <taxon>Neoptera</taxon>
        <taxon>Endopterygota</taxon>
        <taxon>Coleoptera</taxon>
        <taxon>Polyphaga</taxon>
        <taxon>Elateriformia</taxon>
        <taxon>Elateroidea</taxon>
        <taxon>Elateridae</taxon>
        <taxon>Agrypninae</taxon>
        <taxon>Pyrophorini</taxon>
        <taxon>Ignelater</taxon>
    </lineage>
</organism>
<dbReference type="SMART" id="SM00232">
    <property type="entry name" value="JAB_MPN"/>
    <property type="match status" value="1"/>
</dbReference>
<dbReference type="FunFam" id="3.40.140.10:FF:000053">
    <property type="entry name" value="MPN domain-containing protein CG4751"/>
    <property type="match status" value="1"/>
</dbReference>
<dbReference type="SMART" id="SM00717">
    <property type="entry name" value="SANT"/>
    <property type="match status" value="1"/>
</dbReference>
<evidence type="ECO:0000256" key="3">
    <source>
        <dbReference type="ARBA" id="ARBA00022670"/>
    </source>
</evidence>
<keyword evidence="7" id="KW-0482">Metalloprotease</keyword>
<dbReference type="PANTHER" id="PTHR10410">
    <property type="entry name" value="EUKARYOTIC TRANSLATION INITIATION FACTOR 3 -RELATED"/>
    <property type="match status" value="1"/>
</dbReference>
<dbReference type="GO" id="GO:0006508">
    <property type="term" value="P:proteolysis"/>
    <property type="evidence" value="ECO:0007669"/>
    <property type="project" value="UniProtKB-KW"/>
</dbReference>
<dbReference type="GO" id="GO:0003677">
    <property type="term" value="F:DNA binding"/>
    <property type="evidence" value="ECO:0007669"/>
    <property type="project" value="UniProtKB-KW"/>
</dbReference>
<evidence type="ECO:0000259" key="13">
    <source>
        <dbReference type="PROSITE" id="PS50249"/>
    </source>
</evidence>
<dbReference type="InterPro" id="IPR007526">
    <property type="entry name" value="SWIRM"/>
</dbReference>
<dbReference type="InterPro" id="IPR001005">
    <property type="entry name" value="SANT/Myb"/>
</dbReference>
<dbReference type="InterPro" id="IPR050242">
    <property type="entry name" value="JAMM_MPN+_peptidase_M67A"/>
</dbReference>
<feature type="region of interest" description="Disordered" evidence="12">
    <location>
        <begin position="336"/>
        <end position="397"/>
    </location>
</feature>
<keyword evidence="9" id="KW-0539">Nucleus</keyword>
<keyword evidence="4" id="KW-0479">Metal-binding</keyword>
<name>A0A8K0D393_IGNLU</name>
<dbReference type="InterPro" id="IPR000555">
    <property type="entry name" value="JAMM/MPN+_dom"/>
</dbReference>
<gene>
    <name evidence="16" type="ORF">ILUMI_10493</name>
</gene>
<sequence length="870" mass="98194">MADEDEIDILGDFSLDNLLSKNESEIYDNSGLVSHNSDVLNCDCSSQWLLDHGSTTSNSTCWYNNGHSDFCTDLVVQEQTQNDDTINSNENQITTENAISDESGWTKKEKNLLERGIEIFGKSHVRLAQFIGTKSASEVKYYLKNFYVNTQTCLNVTEETILDGNIIEETVVMSENIEHVSDGNEVLDDSEIPASIEEVIAAVSTAKPTVSVNPKKPRKNSNSKLVELEINYKDIPSGHSILKSNVYKNLDNNIITSNEKIINMGKEMHNILEKSPKKTKRKDLKEVKFKFRTKLKVSKGEKCKFNKKVEQTVIAEDKSIMDVRKMIPNINGEEVVKMRKENSEEESESDLEIDVENINEDGYSSNVNSNKRDDGNDNLVYPTTGGGGFSNDVSADNPQQYSLETEASERKDQDLQIKTSKDLSELSEEVTKQLMSMEAPTSEFMLAQDTIIDLEKCVNSEFFEGRPTKTPGRYLKIRNHILNMWFSLKPQYITKTSIRPGLKNCGDVNSIGRIHQFLEQIGAINFGCAQTTYTRPLYEMLVTNIAQPKEKVNKESTMVISRPVTLSRVRIKKKFINDGEGGCTLAHNEKGDVINTTVVNEEPVIKQQRIHIKRPSIRLIYCKPFTEEHPQEYKIHLHLSALLLMDLHAHMSHTEVMGLIGGYWNPDNKTLTISRYVPCRNIAPSATHCDMCPISQAKAADSIHGEGLNILGWFHSHPTFAPEPSQQDLDTQLSVQQWIGSNKPCIGLILSPFSAHGALIASPYRCLIVDKKHNFEDQYVPFKFKVDLVSSNLDVNFLLSQAWRIFNTECNVSAAERVDFNKTYFLDQSISYLDKFISSVKMHLAKCSDINKMTCDSITEGFSNICCNQL</sequence>
<keyword evidence="5" id="KW-0378">Hydrolase</keyword>
<dbReference type="Pfam" id="PF04433">
    <property type="entry name" value="SWIRM"/>
    <property type="match status" value="1"/>
</dbReference>
<dbReference type="PROSITE" id="PS51293">
    <property type="entry name" value="SANT"/>
    <property type="match status" value="1"/>
</dbReference>
<evidence type="ECO:0000256" key="4">
    <source>
        <dbReference type="ARBA" id="ARBA00022723"/>
    </source>
</evidence>
<keyword evidence="6" id="KW-0862">Zinc</keyword>
<feature type="domain" description="SANT" evidence="15">
    <location>
        <begin position="100"/>
        <end position="151"/>
    </location>
</feature>
<feature type="compositionally biased region" description="Acidic residues" evidence="12">
    <location>
        <begin position="343"/>
        <end position="359"/>
    </location>
</feature>
<evidence type="ECO:0000256" key="5">
    <source>
        <dbReference type="ARBA" id="ARBA00022801"/>
    </source>
</evidence>
<keyword evidence="17" id="KW-1185">Reference proteome</keyword>
<comment type="similarity">
    <text evidence="2">Belongs to the peptidase M67A family. MYSM1 subfamily.</text>
</comment>
<evidence type="ECO:0000313" key="17">
    <source>
        <dbReference type="Proteomes" id="UP000801492"/>
    </source>
</evidence>
<evidence type="ECO:0000256" key="1">
    <source>
        <dbReference type="ARBA" id="ARBA00004123"/>
    </source>
</evidence>
<dbReference type="Gene3D" id="3.40.140.10">
    <property type="entry name" value="Cytidine Deaminase, domain 2"/>
    <property type="match status" value="1"/>
</dbReference>
<dbReference type="InterPro" id="IPR036388">
    <property type="entry name" value="WH-like_DNA-bd_sf"/>
</dbReference>
<dbReference type="AlphaFoldDB" id="A0A8K0D393"/>
<evidence type="ECO:0000259" key="14">
    <source>
        <dbReference type="PROSITE" id="PS50934"/>
    </source>
</evidence>
<dbReference type="CDD" id="cd00167">
    <property type="entry name" value="SANT"/>
    <property type="match status" value="1"/>
</dbReference>
<evidence type="ECO:0000256" key="12">
    <source>
        <dbReference type="SAM" id="MobiDB-lite"/>
    </source>
</evidence>
<dbReference type="Gene3D" id="1.10.10.10">
    <property type="entry name" value="Winged helix-like DNA-binding domain superfamily/Winged helix DNA-binding domain"/>
    <property type="match status" value="1"/>
</dbReference>
<keyword evidence="3" id="KW-0645">Protease</keyword>
<dbReference type="SUPFAM" id="SSF46689">
    <property type="entry name" value="Homeodomain-like"/>
    <property type="match status" value="2"/>
</dbReference>
<dbReference type="EMBL" id="VTPC01005723">
    <property type="protein sequence ID" value="KAF2895713.1"/>
    <property type="molecule type" value="Genomic_DNA"/>
</dbReference>
<dbReference type="InterPro" id="IPR037518">
    <property type="entry name" value="MPN"/>
</dbReference>
<evidence type="ECO:0000256" key="11">
    <source>
        <dbReference type="ARBA" id="ARBA00061577"/>
    </source>
</evidence>
<evidence type="ECO:0000256" key="8">
    <source>
        <dbReference type="ARBA" id="ARBA00023125"/>
    </source>
</evidence>
<dbReference type="Pfam" id="PF01398">
    <property type="entry name" value="JAB"/>
    <property type="match status" value="1"/>
</dbReference>
<evidence type="ECO:0000259" key="15">
    <source>
        <dbReference type="PROSITE" id="PS51293"/>
    </source>
</evidence>